<keyword evidence="3 5" id="KW-0697">Rotamase</keyword>
<dbReference type="Gene3D" id="3.10.50.40">
    <property type="match status" value="2"/>
</dbReference>
<keyword evidence="10" id="KW-1185">Reference proteome</keyword>
<feature type="chain" id="PRO_5047292600" description="Peptidyl-prolyl cis-trans isomerase" evidence="7">
    <location>
        <begin position="22"/>
        <end position="266"/>
    </location>
</feature>
<dbReference type="PROSITE" id="PS51257">
    <property type="entry name" value="PROKAR_LIPOPROTEIN"/>
    <property type="match status" value="1"/>
</dbReference>
<dbReference type="InterPro" id="IPR001179">
    <property type="entry name" value="PPIase_FKBP_dom"/>
</dbReference>
<evidence type="ECO:0000256" key="3">
    <source>
        <dbReference type="ARBA" id="ARBA00023110"/>
    </source>
</evidence>
<dbReference type="InterPro" id="IPR046357">
    <property type="entry name" value="PPIase_dom_sf"/>
</dbReference>
<reference evidence="9" key="2">
    <citation type="submission" date="2024-05" db="EMBL/GenBank/DDBJ databases">
        <title>Rhodohalobacter halophilus gen. nov., sp. nov., a moderately halophilic member of the family Balneolaceae.</title>
        <authorList>
            <person name="Xia J."/>
        </authorList>
    </citation>
    <scope>NUCLEOTIDE SEQUENCE</scope>
    <source>
        <strain evidence="9">WB101</strain>
    </source>
</reference>
<comment type="caution">
    <text evidence="9">The sequence shown here is derived from an EMBL/GenBank/DDBJ whole genome shotgun (WGS) entry which is preliminary data.</text>
</comment>
<organism evidence="9 10">
    <name type="scientific">Rhodohalobacter sulfatireducens</name>
    <dbReference type="NCBI Taxonomy" id="2911366"/>
    <lineage>
        <taxon>Bacteria</taxon>
        <taxon>Pseudomonadati</taxon>
        <taxon>Balneolota</taxon>
        <taxon>Balneolia</taxon>
        <taxon>Balneolales</taxon>
        <taxon>Balneolaceae</taxon>
        <taxon>Rhodohalobacter</taxon>
    </lineage>
</organism>
<keyword evidence="4 5" id="KW-0413">Isomerase</keyword>
<reference evidence="9" key="1">
    <citation type="submission" date="2022-01" db="EMBL/GenBank/DDBJ databases">
        <authorList>
            <person name="Wang Y."/>
        </authorList>
    </citation>
    <scope>NUCLEOTIDE SEQUENCE</scope>
    <source>
        <strain evidence="9">WB101</strain>
    </source>
</reference>
<protein>
    <recommendedName>
        <fullName evidence="6">Peptidyl-prolyl cis-trans isomerase</fullName>
        <ecNumber evidence="6">5.2.1.8</ecNumber>
    </recommendedName>
</protein>
<evidence type="ECO:0000256" key="6">
    <source>
        <dbReference type="RuleBase" id="RU003915"/>
    </source>
</evidence>
<dbReference type="EC" id="5.2.1.8" evidence="6"/>
<feature type="signal peptide" evidence="7">
    <location>
        <begin position="1"/>
        <end position="21"/>
    </location>
</feature>
<keyword evidence="7" id="KW-0732">Signal</keyword>
<comment type="similarity">
    <text evidence="2 6">Belongs to the FKBP-type PPIase family.</text>
</comment>
<sequence length="266" mass="29997">MKILKLLPLLLTLFFAGCLDTSTSYDDSQDQAFLEDYAQRDGVTTTNSGLMYRVIEEGEGEIPEGDQKVIVDYEGESVRQDRRFGPQDPQQFEIFTPDELNVFPGIGEGVQLMKEGARYEFVIPSNLAEGNGRVYVFDMRLLSFLRQDQEQFLIDNAALEDVEETESGLQYRILEEGDGETPTLESSVRVKYKGTFTNGYSFDQSPEGESVEFNVTGVIQGFSEGLQLMKEGGKYQLFVPPALGYGNQYPQYNNVIVFEVELDEIL</sequence>
<feature type="domain" description="PPIase FKBP-type" evidence="8">
    <location>
        <begin position="66"/>
        <end position="130"/>
    </location>
</feature>
<dbReference type="SUPFAM" id="SSF54534">
    <property type="entry name" value="FKBP-like"/>
    <property type="match status" value="2"/>
</dbReference>
<dbReference type="EMBL" id="JAKLWS010000034">
    <property type="protein sequence ID" value="MCG2590480.1"/>
    <property type="molecule type" value="Genomic_DNA"/>
</dbReference>
<proteinExistence type="inferred from homology"/>
<dbReference type="Pfam" id="PF01346">
    <property type="entry name" value="FKBP_N"/>
    <property type="match status" value="2"/>
</dbReference>
<dbReference type="RefSeq" id="WP_237855890.1">
    <property type="nucleotide sequence ID" value="NZ_JAKLWS010000034.1"/>
</dbReference>
<evidence type="ECO:0000256" key="4">
    <source>
        <dbReference type="ARBA" id="ARBA00023235"/>
    </source>
</evidence>
<dbReference type="PROSITE" id="PS50059">
    <property type="entry name" value="FKBP_PPIASE"/>
    <property type="match status" value="2"/>
</dbReference>
<evidence type="ECO:0000259" key="8">
    <source>
        <dbReference type="PROSITE" id="PS50059"/>
    </source>
</evidence>
<evidence type="ECO:0000256" key="1">
    <source>
        <dbReference type="ARBA" id="ARBA00000971"/>
    </source>
</evidence>
<evidence type="ECO:0000256" key="2">
    <source>
        <dbReference type="ARBA" id="ARBA00006577"/>
    </source>
</evidence>
<dbReference type="Pfam" id="PF00254">
    <property type="entry name" value="FKBP_C"/>
    <property type="match status" value="2"/>
</dbReference>
<feature type="domain" description="PPIase FKBP-type" evidence="8">
    <location>
        <begin position="185"/>
        <end position="266"/>
    </location>
</feature>
<comment type="catalytic activity">
    <reaction evidence="1 5 6">
        <text>[protein]-peptidylproline (omega=180) = [protein]-peptidylproline (omega=0)</text>
        <dbReference type="Rhea" id="RHEA:16237"/>
        <dbReference type="Rhea" id="RHEA-COMP:10747"/>
        <dbReference type="Rhea" id="RHEA-COMP:10748"/>
        <dbReference type="ChEBI" id="CHEBI:83833"/>
        <dbReference type="ChEBI" id="CHEBI:83834"/>
        <dbReference type="EC" id="5.2.1.8"/>
    </reaction>
</comment>
<evidence type="ECO:0000313" key="10">
    <source>
        <dbReference type="Proteomes" id="UP001165366"/>
    </source>
</evidence>
<dbReference type="InterPro" id="IPR000774">
    <property type="entry name" value="PPIase_FKBP_N"/>
</dbReference>
<gene>
    <name evidence="9" type="ORF">L6773_18025</name>
</gene>
<evidence type="ECO:0000313" key="9">
    <source>
        <dbReference type="EMBL" id="MCG2590480.1"/>
    </source>
</evidence>
<evidence type="ECO:0000256" key="7">
    <source>
        <dbReference type="SAM" id="SignalP"/>
    </source>
</evidence>
<accession>A0ABS9KHZ9</accession>
<dbReference type="PANTHER" id="PTHR43811">
    <property type="entry name" value="FKBP-TYPE PEPTIDYL-PROLYL CIS-TRANS ISOMERASE FKPA"/>
    <property type="match status" value="1"/>
</dbReference>
<dbReference type="Proteomes" id="UP001165366">
    <property type="component" value="Unassembled WGS sequence"/>
</dbReference>
<evidence type="ECO:0000256" key="5">
    <source>
        <dbReference type="PROSITE-ProRule" id="PRU00277"/>
    </source>
</evidence>
<dbReference type="GO" id="GO:0003755">
    <property type="term" value="F:peptidyl-prolyl cis-trans isomerase activity"/>
    <property type="evidence" value="ECO:0007669"/>
    <property type="project" value="UniProtKB-EC"/>
</dbReference>
<name>A0ABS9KHZ9_9BACT</name>
<dbReference type="PANTHER" id="PTHR43811:SF19">
    <property type="entry name" value="39 KDA FK506-BINDING NUCLEAR PROTEIN"/>
    <property type="match status" value="1"/>
</dbReference>